<dbReference type="PROSITE" id="PS50158">
    <property type="entry name" value="ZF_CCHC"/>
    <property type="match status" value="1"/>
</dbReference>
<dbReference type="VEuPathDB" id="TriTrypDB:C3747_13g120"/>
<dbReference type="GO" id="GO:0003676">
    <property type="term" value="F:nucleic acid binding"/>
    <property type="evidence" value="ECO:0007669"/>
    <property type="project" value="InterPro"/>
</dbReference>
<dbReference type="VEuPathDB" id="TriTrypDB:TcCL_NonESM10385"/>
<dbReference type="InterPro" id="IPR041677">
    <property type="entry name" value="DNA2/NAM7_AAA_11"/>
</dbReference>
<dbReference type="VEuPathDB" id="TriTrypDB:TcYC6_0048430"/>
<feature type="domain" description="CCHC-type" evidence="3">
    <location>
        <begin position="96"/>
        <end position="111"/>
    </location>
</feature>
<keyword evidence="1" id="KW-0479">Metal-binding</keyword>
<evidence type="ECO:0000256" key="2">
    <source>
        <dbReference type="SAM" id="MobiDB-lite"/>
    </source>
</evidence>
<dbReference type="VEuPathDB" id="TriTrypDB:BCY84_15204"/>
<dbReference type="VEuPathDB" id="TriTrypDB:TcCLB.510329.140"/>
<keyword evidence="1" id="KW-0862">Zinc</keyword>
<dbReference type="InterPro" id="IPR045055">
    <property type="entry name" value="DNA2/NAM7-like"/>
</dbReference>
<dbReference type="VEuPathDB" id="TriTrypDB:C4B63_23g111"/>
<dbReference type="VEuPathDB" id="TriTrypDB:C4B63_23g112"/>
<organism evidence="4 5">
    <name type="scientific">Trypanosoma cruzi</name>
    <dbReference type="NCBI Taxonomy" id="5693"/>
    <lineage>
        <taxon>Eukaryota</taxon>
        <taxon>Discoba</taxon>
        <taxon>Euglenozoa</taxon>
        <taxon>Kinetoplastea</taxon>
        <taxon>Metakinetoplastina</taxon>
        <taxon>Trypanosomatida</taxon>
        <taxon>Trypanosomatidae</taxon>
        <taxon>Trypanosoma</taxon>
        <taxon>Schizotrypanum</taxon>
    </lineage>
</organism>
<dbReference type="InterPro" id="IPR027417">
    <property type="entry name" value="P-loop_NTPase"/>
</dbReference>
<evidence type="ECO:0000259" key="3">
    <source>
        <dbReference type="PROSITE" id="PS50158"/>
    </source>
</evidence>
<dbReference type="VEuPathDB" id="TriTrypDB:TcBrA4_0129640"/>
<keyword evidence="4" id="KW-0067">ATP-binding</keyword>
<keyword evidence="4" id="KW-0347">Helicase</keyword>
<dbReference type="PANTHER" id="PTHR10887:SF341">
    <property type="entry name" value="NFX1-TYPE ZINC FINGER-CONTAINING PROTEIN 1"/>
    <property type="match status" value="1"/>
</dbReference>
<dbReference type="GO" id="GO:0031380">
    <property type="term" value="C:nuclear RNA-directed RNA polymerase complex"/>
    <property type="evidence" value="ECO:0007669"/>
    <property type="project" value="TreeGrafter"/>
</dbReference>
<dbReference type="Pfam" id="PF13087">
    <property type="entry name" value="AAA_12"/>
    <property type="match status" value="1"/>
</dbReference>
<dbReference type="VEuPathDB" id="TriTrypDB:TCDM_06518"/>
<dbReference type="Proteomes" id="UP000246078">
    <property type="component" value="Unassembled WGS sequence"/>
</dbReference>
<dbReference type="CDD" id="cd18808">
    <property type="entry name" value="SF1_C_Upf1"/>
    <property type="match status" value="1"/>
</dbReference>
<keyword evidence="1" id="KW-0863">Zinc-finger</keyword>
<evidence type="ECO:0000256" key="1">
    <source>
        <dbReference type="PROSITE-ProRule" id="PRU00047"/>
    </source>
</evidence>
<dbReference type="GO" id="GO:0004386">
    <property type="term" value="F:helicase activity"/>
    <property type="evidence" value="ECO:0007669"/>
    <property type="project" value="UniProtKB-KW"/>
</dbReference>
<dbReference type="Gene3D" id="3.40.50.300">
    <property type="entry name" value="P-loop containing nucleotide triphosphate hydrolases"/>
    <property type="match status" value="3"/>
</dbReference>
<dbReference type="GO" id="GO:0031048">
    <property type="term" value="P:regulatory ncRNA-mediated heterochromatin formation"/>
    <property type="evidence" value="ECO:0007669"/>
    <property type="project" value="TreeGrafter"/>
</dbReference>
<dbReference type="VEuPathDB" id="TriTrypDB:TcG_04049"/>
<evidence type="ECO:0000313" key="4">
    <source>
        <dbReference type="EMBL" id="PWV18504.1"/>
    </source>
</evidence>
<protein>
    <submittedName>
        <fullName evidence="4">Putative ATP-dependent helicase</fullName>
    </submittedName>
</protein>
<dbReference type="VEuPathDB" id="TriTrypDB:Tc_MARK_3163"/>
<dbReference type="SUPFAM" id="SSF52540">
    <property type="entry name" value="P-loop containing nucleoside triphosphate hydrolases"/>
    <property type="match status" value="1"/>
</dbReference>
<sequence>MLNSAAPPTALDDAWTDAKSASIDWTDPEDVLCNSWTFLRIMGFHPALSKYAESHLDEKERWRVIFMDPSRKEEQKDALQWWLQNNLLLLREERWCRHCGSQGHTRRGCDQLCVAAVKNGDTSETVFGHVKTEPSRIMSRFIAHQAEVERCKLLQEKQSKGFYSGIPGRRNGAEETQQRRGDSNHPGHPRAKKELLLFAEERRRGVVGRFDANYGVGFIRVPEVGEVKFFLDRVDYGVKEISVGDAVTLKIDHSRDYPFAVDIRPETPNITLEDVQKFLQRCRSTTQPINVIKTIMTHTHEWPVVLGLLRGMSAPAYIDAVHTLVELTTFVGNREPIHTPLLELFLSLMLRTPKRADVVPFFPTMLLDALLKSGELKLGDEMPMMVERWIEVVNLIVLLRHHTNVTTDLTGEVESALKSLLMASWNTATTAITSTTTTTSVLAHTKTPGVSVGAVAAAAKKKKIDVALQRLQCQQWEKVATLLIPTANDFSIPPPDPNSAFAPQNLPVNGATAYNSTETFITDQCRLLRADTFESVSRLLPAVNYELPHYKPTAETEAEIPYARVFDKVRFMGRVVTRDKDYASPDSYILHVQPKSPKAEVASQLLPGTTVCITTSLDRSVISPEEIFWGIITSCNVQFLVGGLIVLAPCESNAHFDILMERLKRNERLGKTDHSCMLVTSVFMIGYKSIMKALSAFLGPLAMPLPLVSSLLIAEAAANATISAKENLRNPSDLVSYVPLHCESAFLEIIDSVNDRFALDEGQKEVMRRLPTSEVLLVQGPPGTGKSFIGCRVVEVYIRYKQLVASGDILRSIDVDLLRSTSAEDMLPNVGPIVIITYKNHALDEFLMDLLHSGLWDDERPRIAQKLIGGAFGGKSEVFPLGKRIVRIGGRSRESMLDAYNLGSLMRTKADKARLNSLKERLFLMNQRLERLLKEIHFLESGRVPKSLFERWLTEEQRKSLRYEDREEWLQGKRYIGTSTRTAERTLYLDLLRTQLSACLDGVRKRPTVALEAPESVEADEDGGAPLSVFQEMKREEESLDFNDALPTTYLSAEAMDLAKNPPKCPEGIPEELLSLWSLDPVLRHEYYAFLFRDCISVKARDCQLIMDAIMNVVTIRNHAMDEVKLELLQGADVIGLTTTGCAKNQNLLRSLRPSVLVVEEAAEVLESQLLACMTDSLQQIVLIGDHYQLQPKVETFLYEKVNKLNMSLFERLAKRIRPICLTEQRRMHPFISRLVRPFYDTQTLLDSADLLTRTFTSAAGVKYLDAVPGLARRVFFWRHTHPEEEASGSRSKVNIKEVEMVLKIVAHLTSEGVHQKSITVITPYLGQRRLLRTSLRLRAFSDVAVSTVDLFQGDENDIVILSLVRTKRLTEFLRMRNRMIVSCSRARFAMVMTGSETLLEQSSHWKEVLYILRKENCVGDRLPITYRSSPEEIVWMDA</sequence>
<gene>
    <name evidence="4" type="ORF">C3747_13g120</name>
</gene>
<comment type="caution">
    <text evidence="4">The sequence shown here is derived from an EMBL/GenBank/DDBJ whole genome shotgun (WGS) entry which is preliminary data.</text>
</comment>
<keyword evidence="4" id="KW-0378">Hydrolase</keyword>
<reference evidence="4 5" key="1">
    <citation type="journal article" date="2018" name="Microb. Genom.">
        <title>Expanding an expanded genome: long-read sequencing of Trypanosoma cruzi.</title>
        <authorList>
            <person name="Berna L."/>
            <person name="Rodriguez M."/>
            <person name="Chiribao M.L."/>
            <person name="Parodi-Talice A."/>
            <person name="Pita S."/>
            <person name="Rijo G."/>
            <person name="Alvarez-Valin F."/>
            <person name="Robello C."/>
        </authorList>
    </citation>
    <scope>NUCLEOTIDE SEQUENCE [LARGE SCALE GENOMIC DNA]</scope>
    <source>
        <strain evidence="4 5">TCC</strain>
    </source>
</reference>
<feature type="compositionally biased region" description="Basic and acidic residues" evidence="2">
    <location>
        <begin position="171"/>
        <end position="185"/>
    </location>
</feature>
<dbReference type="VEuPathDB" id="TriTrypDB:TCSYLVIO_004362"/>
<name>A0A2V2XIB5_TRYCR</name>
<dbReference type="InterPro" id="IPR047187">
    <property type="entry name" value="SF1_C_Upf1"/>
</dbReference>
<dbReference type="GO" id="GO:0008270">
    <property type="term" value="F:zinc ion binding"/>
    <property type="evidence" value="ECO:0007669"/>
    <property type="project" value="UniProtKB-KW"/>
</dbReference>
<dbReference type="EMBL" id="PRFC01000013">
    <property type="protein sequence ID" value="PWV18504.1"/>
    <property type="molecule type" value="Genomic_DNA"/>
</dbReference>
<feature type="region of interest" description="Disordered" evidence="2">
    <location>
        <begin position="162"/>
        <end position="191"/>
    </location>
</feature>
<evidence type="ECO:0000313" key="5">
    <source>
        <dbReference type="Proteomes" id="UP000246078"/>
    </source>
</evidence>
<keyword evidence="4" id="KW-0547">Nucleotide-binding</keyword>
<proteinExistence type="predicted"/>
<dbReference type="InterPro" id="IPR001878">
    <property type="entry name" value="Znf_CCHC"/>
</dbReference>
<accession>A0A2V2XIB5</accession>
<dbReference type="PANTHER" id="PTHR10887">
    <property type="entry name" value="DNA2/NAM7 HELICASE FAMILY"/>
    <property type="match status" value="1"/>
</dbReference>
<dbReference type="VEuPathDB" id="TriTrypDB:ECC02_001684"/>
<dbReference type="Pfam" id="PF13086">
    <property type="entry name" value="AAA_11"/>
    <property type="match status" value="1"/>
</dbReference>
<dbReference type="InterPro" id="IPR041679">
    <property type="entry name" value="DNA2/NAM7-like_C"/>
</dbReference>